<evidence type="ECO:0000313" key="2">
    <source>
        <dbReference type="EMBL" id="TVU09323.1"/>
    </source>
</evidence>
<comment type="caution">
    <text evidence="2">The sequence shown here is derived from an EMBL/GenBank/DDBJ whole genome shotgun (WGS) entry which is preliminary data.</text>
</comment>
<evidence type="ECO:0000313" key="3">
    <source>
        <dbReference type="Proteomes" id="UP000324897"/>
    </source>
</evidence>
<feature type="transmembrane region" description="Helical" evidence="1">
    <location>
        <begin position="189"/>
        <end position="209"/>
    </location>
</feature>
<feature type="transmembrane region" description="Helical" evidence="1">
    <location>
        <begin position="124"/>
        <end position="142"/>
    </location>
</feature>
<organism evidence="2 3">
    <name type="scientific">Eragrostis curvula</name>
    <name type="common">weeping love grass</name>
    <dbReference type="NCBI Taxonomy" id="38414"/>
    <lineage>
        <taxon>Eukaryota</taxon>
        <taxon>Viridiplantae</taxon>
        <taxon>Streptophyta</taxon>
        <taxon>Embryophyta</taxon>
        <taxon>Tracheophyta</taxon>
        <taxon>Spermatophyta</taxon>
        <taxon>Magnoliopsida</taxon>
        <taxon>Liliopsida</taxon>
        <taxon>Poales</taxon>
        <taxon>Poaceae</taxon>
        <taxon>PACMAD clade</taxon>
        <taxon>Chloridoideae</taxon>
        <taxon>Eragrostideae</taxon>
        <taxon>Eragrostidinae</taxon>
        <taxon>Eragrostis</taxon>
    </lineage>
</organism>
<feature type="transmembrane region" description="Helical" evidence="1">
    <location>
        <begin position="221"/>
        <end position="238"/>
    </location>
</feature>
<keyword evidence="1" id="KW-0472">Membrane</keyword>
<dbReference type="AlphaFoldDB" id="A0A5J9TD64"/>
<protein>
    <submittedName>
        <fullName evidence="2">Uncharacterized protein</fullName>
    </submittedName>
</protein>
<dbReference type="Proteomes" id="UP000324897">
    <property type="component" value="Chromosome 3"/>
</dbReference>
<keyword evidence="3" id="KW-1185">Reference proteome</keyword>
<feature type="transmembrane region" description="Helical" evidence="1">
    <location>
        <begin position="149"/>
        <end position="169"/>
    </location>
</feature>
<evidence type="ECO:0000256" key="1">
    <source>
        <dbReference type="SAM" id="Phobius"/>
    </source>
</evidence>
<keyword evidence="1" id="KW-1133">Transmembrane helix</keyword>
<proteinExistence type="predicted"/>
<feature type="non-terminal residue" evidence="2">
    <location>
        <position position="1"/>
    </location>
</feature>
<name>A0A5J9TD64_9POAL</name>
<gene>
    <name evidence="2" type="ORF">EJB05_42789</name>
</gene>
<keyword evidence="1" id="KW-0812">Transmembrane</keyword>
<dbReference type="Gramene" id="TVU09323">
    <property type="protein sequence ID" value="TVU09323"/>
    <property type="gene ID" value="EJB05_42789"/>
</dbReference>
<accession>A0A5J9TD64</accession>
<dbReference type="EMBL" id="RWGY01000039">
    <property type="protein sequence ID" value="TVU09323.1"/>
    <property type="molecule type" value="Genomic_DNA"/>
</dbReference>
<reference evidence="2 3" key="1">
    <citation type="journal article" date="2019" name="Sci. Rep.">
        <title>A high-quality genome of Eragrostis curvula grass provides insights into Poaceae evolution and supports new strategies to enhance forage quality.</title>
        <authorList>
            <person name="Carballo J."/>
            <person name="Santos B.A.C.M."/>
            <person name="Zappacosta D."/>
            <person name="Garbus I."/>
            <person name="Selva J.P."/>
            <person name="Gallo C.A."/>
            <person name="Diaz A."/>
            <person name="Albertini E."/>
            <person name="Caccamo M."/>
            <person name="Echenique V."/>
        </authorList>
    </citation>
    <scope>NUCLEOTIDE SEQUENCE [LARGE SCALE GENOMIC DNA]</scope>
    <source>
        <strain evidence="3">cv. Victoria</strain>
        <tissue evidence="2">Leaf</tissue>
    </source>
</reference>
<sequence length="289" mass="32691">MPCSLRPLQAFDEMLQPFRRRRWSLCCLSPGLGMVRLKGGGPKLVFASALFSPEASAQAGLPRQEEQKCPIVLPFVSKEKRGNVNNANFPFADMQAVFTEDRREQSGEARKEELYHALSAQRTLVWQVYFYIIAMFTALLIYRHFSHPVVLSMTAEMSIAFTMMTLVYYNIVLLNSPWVTPLWVSGLYQWAGGMGMWFFTACWMVMYTINIPPALFLPRQLIITLFFVLVTLAISVLSKVPQCASFKTTAGVRQLRGPDALLSRRPPVLHLPRALCPTVIITRSDDMAS</sequence>